<dbReference type="AlphaFoldDB" id="A0A401JC03"/>
<protein>
    <submittedName>
        <fullName evidence="1">Uncharacterized protein</fullName>
    </submittedName>
</protein>
<dbReference type="Proteomes" id="UP000286806">
    <property type="component" value="Unassembled WGS sequence"/>
</dbReference>
<dbReference type="EMBL" id="BGOW01000005">
    <property type="protein sequence ID" value="GBL45094.1"/>
    <property type="molecule type" value="Genomic_DNA"/>
</dbReference>
<comment type="caution">
    <text evidence="1">The sequence shown here is derived from an EMBL/GenBank/DDBJ whole genome shotgun (WGS) entry which is preliminary data.</text>
</comment>
<reference evidence="1 2" key="1">
    <citation type="journal article" date="2019" name="Front. Microbiol.">
        <title>Genomes of Neutrophilic Sulfur-Oxidizing Chemolithoautotrophs Representing 9 Proteobacterial Species From 8 Genera.</title>
        <authorList>
            <person name="Watanabe T."/>
            <person name="Kojima H."/>
            <person name="Umezawa K."/>
            <person name="Hori C."/>
            <person name="Takasuka T.E."/>
            <person name="Kato Y."/>
            <person name="Fukui M."/>
        </authorList>
    </citation>
    <scope>NUCLEOTIDE SEQUENCE [LARGE SCALE GENOMIC DNA]</scope>
    <source>
        <strain evidence="1 2">TTN</strain>
    </source>
</reference>
<sequence length="80" mass="9067">MAIPPHTQLSIKQIDQFAQTEYWIYLPKGRTVRSDQITSLTYLAQVCHVCTKVSLNARLALGPHYGRDQDLLRHASTPCT</sequence>
<evidence type="ECO:0000313" key="2">
    <source>
        <dbReference type="Proteomes" id="UP000286806"/>
    </source>
</evidence>
<organism evidence="1 2">
    <name type="scientific">Sulfuriferula multivorans</name>
    <dbReference type="NCBI Taxonomy" id="1559896"/>
    <lineage>
        <taxon>Bacteria</taxon>
        <taxon>Pseudomonadati</taxon>
        <taxon>Pseudomonadota</taxon>
        <taxon>Betaproteobacteria</taxon>
        <taxon>Nitrosomonadales</taxon>
        <taxon>Sulfuricellaceae</taxon>
        <taxon>Sulfuriferula</taxon>
    </lineage>
</organism>
<accession>A0A401JC03</accession>
<name>A0A401JC03_9PROT</name>
<evidence type="ECO:0000313" key="1">
    <source>
        <dbReference type="EMBL" id="GBL45094.1"/>
    </source>
</evidence>
<keyword evidence="2" id="KW-1185">Reference proteome</keyword>
<proteinExistence type="predicted"/>
<gene>
    <name evidence="1" type="ORF">SFMTTN_0898</name>
</gene>